<dbReference type="AlphaFoldDB" id="A0A060NZY5"/>
<name>A0A060NZY5_9BURK</name>
<gene>
    <name evidence="2" type="ORF">SMCB_2211</name>
</gene>
<evidence type="ECO:0000256" key="1">
    <source>
        <dbReference type="SAM" id="MobiDB-lite"/>
    </source>
</evidence>
<dbReference type="HOGENOM" id="CLU_2632055_0_0_4"/>
<dbReference type="STRING" id="1458426.SMCB_2211"/>
<keyword evidence="3" id="KW-1185">Reference proteome</keyword>
<feature type="region of interest" description="Disordered" evidence="1">
    <location>
        <begin position="43"/>
        <end position="77"/>
    </location>
</feature>
<reference evidence="2 3" key="1">
    <citation type="journal article" date="2014" name="Nat. Commun.">
        <title>Physiological and genomic features of highly alkaliphilic hydrogen-utilizing Betaproteobacteria from a continental serpentinizing site.</title>
        <authorList>
            <person name="Suzuki S."/>
            <person name="Kuenen J.G."/>
            <person name="Schipper K."/>
            <person name="van der Velde S."/>
            <person name="Ishii S."/>
            <person name="Wu A."/>
            <person name="Sorokin D.Y."/>
            <person name="Tenney A."/>
            <person name="Meng X.Y."/>
            <person name="Morrill P.L."/>
            <person name="Kamagata Y."/>
            <person name="Muyzer G."/>
            <person name="Nealson K.H."/>
        </authorList>
    </citation>
    <scope>NUCLEOTIDE SEQUENCE [LARGE SCALE GENOMIC DNA]</scope>
    <source>
        <strain evidence="2 3">B1</strain>
    </source>
</reference>
<dbReference type="EMBL" id="AP014569">
    <property type="protein sequence ID" value="BAO84439.1"/>
    <property type="molecule type" value="Genomic_DNA"/>
</dbReference>
<organism evidence="2 3">
    <name type="scientific">Serpentinimonas maccroryi</name>
    <dbReference type="NCBI Taxonomy" id="1458426"/>
    <lineage>
        <taxon>Bacteria</taxon>
        <taxon>Pseudomonadati</taxon>
        <taxon>Pseudomonadota</taxon>
        <taxon>Betaproteobacteria</taxon>
        <taxon>Burkholderiales</taxon>
        <taxon>Comamonadaceae</taxon>
        <taxon>Serpentinimonas</taxon>
    </lineage>
</organism>
<evidence type="ECO:0000313" key="3">
    <source>
        <dbReference type="Proteomes" id="UP000066014"/>
    </source>
</evidence>
<accession>A0A060NZY5</accession>
<dbReference type="Proteomes" id="UP000066014">
    <property type="component" value="Chromosome"/>
</dbReference>
<protein>
    <submittedName>
        <fullName evidence="2">Uncharacterized protein</fullName>
    </submittedName>
</protein>
<proteinExistence type="predicted"/>
<feature type="compositionally biased region" description="Basic and acidic residues" evidence="1">
    <location>
        <begin position="45"/>
        <end position="54"/>
    </location>
</feature>
<evidence type="ECO:0000313" key="2">
    <source>
        <dbReference type="EMBL" id="BAO84439.1"/>
    </source>
</evidence>
<feature type="compositionally biased region" description="Basic and acidic residues" evidence="1">
    <location>
        <begin position="62"/>
        <end position="77"/>
    </location>
</feature>
<dbReference type="KEGG" id="cbab:SMCB_2211"/>
<sequence>MGKFTLLWERHIQRLRVSCILEALVFKAPKNILQETSLAPSWDAKTYEKHKQQDQKGAAGDGKVKRNGGEDLKIHRA</sequence>